<reference evidence="2 3" key="1">
    <citation type="journal article" date="2023" name="Sci. Data">
        <title>Genome assembly of the Korean intertidal mud-creeper Batillaria attramentaria.</title>
        <authorList>
            <person name="Patra A.K."/>
            <person name="Ho P.T."/>
            <person name="Jun S."/>
            <person name="Lee S.J."/>
            <person name="Kim Y."/>
            <person name="Won Y.J."/>
        </authorList>
    </citation>
    <scope>NUCLEOTIDE SEQUENCE [LARGE SCALE GENOMIC DNA]</scope>
    <source>
        <strain evidence="2">Wonlab-2016</strain>
    </source>
</reference>
<protein>
    <submittedName>
        <fullName evidence="2">Uncharacterized protein</fullName>
    </submittedName>
</protein>
<sequence length="168" mass="18074">MNLVSTNKTVPATRRTQKDCIQGETDEPCGTKLIRSSVRPAPGRKHSKYEPLVFICLRSRSVADRQSRNYVSPNLPSQSCSLAQPVPVNCSSECKANGFLVEGTPATPAVSLFEPSLHFQSRTRGTPNKPCPKGRADCKVELFSESTKSLNAGAPGRDSAARSALVNA</sequence>
<dbReference type="EMBL" id="JACVVK020000002">
    <property type="protein sequence ID" value="KAK7508332.1"/>
    <property type="molecule type" value="Genomic_DNA"/>
</dbReference>
<name>A0ABD0MAB9_9CAEN</name>
<evidence type="ECO:0000313" key="3">
    <source>
        <dbReference type="Proteomes" id="UP001519460"/>
    </source>
</evidence>
<evidence type="ECO:0000256" key="1">
    <source>
        <dbReference type="SAM" id="MobiDB-lite"/>
    </source>
</evidence>
<keyword evidence="3" id="KW-1185">Reference proteome</keyword>
<accession>A0ABD0MAB9</accession>
<dbReference type="AlphaFoldDB" id="A0ABD0MAB9"/>
<comment type="caution">
    <text evidence="2">The sequence shown here is derived from an EMBL/GenBank/DDBJ whole genome shotgun (WGS) entry which is preliminary data.</text>
</comment>
<evidence type="ECO:0000313" key="2">
    <source>
        <dbReference type="EMBL" id="KAK7508332.1"/>
    </source>
</evidence>
<feature type="region of interest" description="Disordered" evidence="1">
    <location>
        <begin position="149"/>
        <end position="168"/>
    </location>
</feature>
<organism evidence="2 3">
    <name type="scientific">Batillaria attramentaria</name>
    <dbReference type="NCBI Taxonomy" id="370345"/>
    <lineage>
        <taxon>Eukaryota</taxon>
        <taxon>Metazoa</taxon>
        <taxon>Spiralia</taxon>
        <taxon>Lophotrochozoa</taxon>
        <taxon>Mollusca</taxon>
        <taxon>Gastropoda</taxon>
        <taxon>Caenogastropoda</taxon>
        <taxon>Sorbeoconcha</taxon>
        <taxon>Cerithioidea</taxon>
        <taxon>Batillariidae</taxon>
        <taxon>Batillaria</taxon>
    </lineage>
</organism>
<gene>
    <name evidence="2" type="ORF">BaRGS_00000571</name>
</gene>
<dbReference type="Proteomes" id="UP001519460">
    <property type="component" value="Unassembled WGS sequence"/>
</dbReference>
<proteinExistence type="predicted"/>